<feature type="region of interest" description="Disordered" evidence="1">
    <location>
        <begin position="200"/>
        <end position="235"/>
    </location>
</feature>
<evidence type="ECO:0000313" key="3">
    <source>
        <dbReference type="Proteomes" id="UP000800035"/>
    </source>
</evidence>
<evidence type="ECO:0000313" key="2">
    <source>
        <dbReference type="EMBL" id="KAF1961718.1"/>
    </source>
</evidence>
<feature type="compositionally biased region" description="Low complexity" evidence="1">
    <location>
        <begin position="204"/>
        <end position="218"/>
    </location>
</feature>
<feature type="non-terminal residue" evidence="2">
    <location>
        <position position="307"/>
    </location>
</feature>
<sequence length="307" mass="34798">MGTLTADCPRLDSHCPHKLATSCRLTSTPNCCACADERAHSRLYRVYIDGVGYVQRGTRWQSYCWFCKGKPAPSTPSKFWNNRLAATDPPLEASQTKIPLIPDQTEFLQCWFEFHQGYRIIRSPGGAESRIAVIGEPWSEVSPGFLPRTLAELRAGRTNDASRPANRIRRQRLASEEESPEEPQQSIENVLDNLLAEASEDEAPATAQQQQQQGGATPPRRPTGPPRPTRVERRLQRARDRFQRLFGSREDIEREDYESPLSTIFDRADARYRRAEELRASGNTTAPSTEGMAARERREIEEQIVWG</sequence>
<feature type="region of interest" description="Disordered" evidence="1">
    <location>
        <begin position="278"/>
        <end position="307"/>
    </location>
</feature>
<proteinExistence type="predicted"/>
<gene>
    <name evidence="2" type="ORF">CC80DRAFT_364720</name>
</gene>
<dbReference type="OrthoDB" id="1711136at2759"/>
<dbReference type="Proteomes" id="UP000800035">
    <property type="component" value="Unassembled WGS sequence"/>
</dbReference>
<keyword evidence="3" id="KW-1185">Reference proteome</keyword>
<name>A0A6A5UAG2_9PLEO</name>
<accession>A0A6A5UAG2</accession>
<feature type="compositionally biased region" description="Pro residues" evidence="1">
    <location>
        <begin position="219"/>
        <end position="228"/>
    </location>
</feature>
<reference evidence="2" key="1">
    <citation type="journal article" date="2020" name="Stud. Mycol.">
        <title>101 Dothideomycetes genomes: a test case for predicting lifestyles and emergence of pathogens.</title>
        <authorList>
            <person name="Haridas S."/>
            <person name="Albert R."/>
            <person name="Binder M."/>
            <person name="Bloem J."/>
            <person name="Labutti K."/>
            <person name="Salamov A."/>
            <person name="Andreopoulos B."/>
            <person name="Baker S."/>
            <person name="Barry K."/>
            <person name="Bills G."/>
            <person name="Bluhm B."/>
            <person name="Cannon C."/>
            <person name="Castanera R."/>
            <person name="Culley D."/>
            <person name="Daum C."/>
            <person name="Ezra D."/>
            <person name="Gonzalez J."/>
            <person name="Henrissat B."/>
            <person name="Kuo A."/>
            <person name="Liang C."/>
            <person name="Lipzen A."/>
            <person name="Lutzoni F."/>
            <person name="Magnuson J."/>
            <person name="Mondo S."/>
            <person name="Nolan M."/>
            <person name="Ohm R."/>
            <person name="Pangilinan J."/>
            <person name="Park H.-J."/>
            <person name="Ramirez L."/>
            <person name="Alfaro M."/>
            <person name="Sun H."/>
            <person name="Tritt A."/>
            <person name="Yoshinaga Y."/>
            <person name="Zwiers L.-H."/>
            <person name="Turgeon B."/>
            <person name="Goodwin S."/>
            <person name="Spatafora J."/>
            <person name="Crous P."/>
            <person name="Grigoriev I."/>
        </authorList>
    </citation>
    <scope>NUCLEOTIDE SEQUENCE</scope>
    <source>
        <strain evidence="2">CBS 675.92</strain>
    </source>
</reference>
<dbReference type="EMBL" id="ML976980">
    <property type="protein sequence ID" value="KAF1961718.1"/>
    <property type="molecule type" value="Genomic_DNA"/>
</dbReference>
<dbReference type="AlphaFoldDB" id="A0A6A5UAG2"/>
<organism evidence="2 3">
    <name type="scientific">Byssothecium circinans</name>
    <dbReference type="NCBI Taxonomy" id="147558"/>
    <lineage>
        <taxon>Eukaryota</taxon>
        <taxon>Fungi</taxon>
        <taxon>Dikarya</taxon>
        <taxon>Ascomycota</taxon>
        <taxon>Pezizomycotina</taxon>
        <taxon>Dothideomycetes</taxon>
        <taxon>Pleosporomycetidae</taxon>
        <taxon>Pleosporales</taxon>
        <taxon>Massarineae</taxon>
        <taxon>Massarinaceae</taxon>
        <taxon>Byssothecium</taxon>
    </lineage>
</organism>
<protein>
    <submittedName>
        <fullName evidence="2">Uncharacterized protein</fullName>
    </submittedName>
</protein>
<evidence type="ECO:0000256" key="1">
    <source>
        <dbReference type="SAM" id="MobiDB-lite"/>
    </source>
</evidence>
<feature type="region of interest" description="Disordered" evidence="1">
    <location>
        <begin position="156"/>
        <end position="186"/>
    </location>
</feature>